<keyword evidence="2" id="KW-0808">Transferase</keyword>
<evidence type="ECO:0000256" key="1">
    <source>
        <dbReference type="ARBA" id="ARBA00009861"/>
    </source>
</evidence>
<evidence type="ECO:0000256" key="2">
    <source>
        <dbReference type="ARBA" id="ARBA00022679"/>
    </source>
</evidence>
<dbReference type="GO" id="GO:0016747">
    <property type="term" value="F:acyltransferase activity, transferring groups other than amino-acyl groups"/>
    <property type="evidence" value="ECO:0007669"/>
    <property type="project" value="UniProtKB-ARBA"/>
</dbReference>
<name>A0AAV5FTR0_ELECO</name>
<organism evidence="4 5">
    <name type="scientific">Eleusine coracana subsp. coracana</name>
    <dbReference type="NCBI Taxonomy" id="191504"/>
    <lineage>
        <taxon>Eukaryota</taxon>
        <taxon>Viridiplantae</taxon>
        <taxon>Streptophyta</taxon>
        <taxon>Embryophyta</taxon>
        <taxon>Tracheophyta</taxon>
        <taxon>Spermatophyta</taxon>
        <taxon>Magnoliopsida</taxon>
        <taxon>Liliopsida</taxon>
        <taxon>Poales</taxon>
        <taxon>Poaceae</taxon>
        <taxon>PACMAD clade</taxon>
        <taxon>Chloridoideae</taxon>
        <taxon>Cynodonteae</taxon>
        <taxon>Eleusininae</taxon>
        <taxon>Eleusine</taxon>
    </lineage>
</organism>
<reference evidence="4" key="2">
    <citation type="submission" date="2021-12" db="EMBL/GenBank/DDBJ databases">
        <title>Resequencing data analysis of finger millet.</title>
        <authorList>
            <person name="Hatakeyama M."/>
            <person name="Aluri S."/>
            <person name="Balachadran M.T."/>
            <person name="Sivarajan S.R."/>
            <person name="Poveda L."/>
            <person name="Shimizu-Inatsugi R."/>
            <person name="Schlapbach R."/>
            <person name="Sreeman S.M."/>
            <person name="Shimizu K.K."/>
        </authorList>
    </citation>
    <scope>NUCLEOTIDE SEQUENCE</scope>
</reference>
<dbReference type="Pfam" id="PF02458">
    <property type="entry name" value="Transferase"/>
    <property type="match status" value="1"/>
</dbReference>
<dbReference type="Gene3D" id="3.30.559.10">
    <property type="entry name" value="Chloramphenicol acetyltransferase-like domain"/>
    <property type="match status" value="2"/>
</dbReference>
<evidence type="ECO:0000256" key="3">
    <source>
        <dbReference type="ARBA" id="ARBA00023315"/>
    </source>
</evidence>
<proteinExistence type="inferred from homology"/>
<dbReference type="PANTHER" id="PTHR31642">
    <property type="entry name" value="TRICHOTHECENE 3-O-ACETYLTRANSFERASE"/>
    <property type="match status" value="1"/>
</dbReference>
<keyword evidence="3" id="KW-0012">Acyltransferase</keyword>
<comment type="caution">
    <text evidence="4">The sequence shown here is derived from an EMBL/GenBank/DDBJ whole genome shotgun (WGS) entry which is preliminary data.</text>
</comment>
<dbReference type="PANTHER" id="PTHR31642:SF160">
    <property type="entry name" value="HXXXD-TYPE ACYL-TRANSFERASE FAMILY PROTEIN"/>
    <property type="match status" value="1"/>
</dbReference>
<gene>
    <name evidence="4" type="primary">gb26867</name>
    <name evidence="4" type="ORF">PR202_gb26867</name>
</gene>
<sequence>MCGVPVQKGSQILLTGSCEPCCCVRSKKKKESRMAGVVDGCSYPRVHVVSRHLVRASDSTIEPHVLAVSNLDLVPQPAPLSMFCIYANPAAAEFDAIVASFESGLPSMLNHFFPLAGRVATNPISGLPEVHCFNQGAELVVGHATGGVALADLDYGASLPWVQIPCGYNKHVALSVQVVSFACGGFTVAWCTNHMLVDGNALSLLVTTWSRSSSSGTMMLHAAHRPNHDRSVFRPRVPPTYGPELDQAFTRLELGNVGEEESFVERLYYIDAHDIARLREAATRHDKGERATRVQAASAYLWKALARSFAAHARCRMGWVVDGRRRLTAPKKLSRGYVGNACTLVVREAGVEEVLNMPLRDVAAMAREAVAALAYDEHFQELVDWVEEHKAGGQYAEAASQGVGCPALSVTALTGFEIDTDFGFGHAAMAMPKTDARHSSGFLRIAPKPGDDGSWIVGAFVWPRLAAALESDEPCVFKPLTADYLGLVAPKAQHSRL</sequence>
<comment type="similarity">
    <text evidence="1">Belongs to the plant acyltransferase family.</text>
</comment>
<evidence type="ECO:0000313" key="4">
    <source>
        <dbReference type="EMBL" id="GJN37870.1"/>
    </source>
</evidence>
<dbReference type="EMBL" id="BQKI01000095">
    <property type="protein sequence ID" value="GJN37870.1"/>
    <property type="molecule type" value="Genomic_DNA"/>
</dbReference>
<dbReference type="Proteomes" id="UP001054889">
    <property type="component" value="Unassembled WGS sequence"/>
</dbReference>
<reference evidence="4" key="1">
    <citation type="journal article" date="2018" name="DNA Res.">
        <title>Multiple hybrid de novo genome assembly of finger millet, an orphan allotetraploid crop.</title>
        <authorList>
            <person name="Hatakeyama M."/>
            <person name="Aluri S."/>
            <person name="Balachadran M.T."/>
            <person name="Sivarajan S.R."/>
            <person name="Patrignani A."/>
            <person name="Gruter S."/>
            <person name="Poveda L."/>
            <person name="Shimizu-Inatsugi R."/>
            <person name="Baeten J."/>
            <person name="Francoijs K.J."/>
            <person name="Nataraja K.N."/>
            <person name="Reddy Y.A.N."/>
            <person name="Phadnis S."/>
            <person name="Ravikumar R.L."/>
            <person name="Schlapbach R."/>
            <person name="Sreeman S.M."/>
            <person name="Shimizu K.K."/>
        </authorList>
    </citation>
    <scope>NUCLEOTIDE SEQUENCE</scope>
</reference>
<keyword evidence="5" id="KW-1185">Reference proteome</keyword>
<dbReference type="InterPro" id="IPR050317">
    <property type="entry name" value="Plant_Fungal_Acyltransferase"/>
</dbReference>
<evidence type="ECO:0000313" key="5">
    <source>
        <dbReference type="Proteomes" id="UP001054889"/>
    </source>
</evidence>
<dbReference type="AlphaFoldDB" id="A0AAV5FTR0"/>
<protein>
    <submittedName>
        <fullName evidence="4">Uncharacterized protein</fullName>
    </submittedName>
</protein>
<accession>A0AAV5FTR0</accession>
<dbReference type="InterPro" id="IPR023213">
    <property type="entry name" value="CAT-like_dom_sf"/>
</dbReference>